<dbReference type="AlphaFoldDB" id="A0A5M9MRJ6"/>
<comment type="caution">
    <text evidence="2">The sequence shown here is derived from an EMBL/GenBank/DDBJ whole genome shotgun (WGS) entry which is preliminary data.</text>
</comment>
<dbReference type="GeneID" id="54328581"/>
<name>A0A5M9MRJ6_9EURO</name>
<evidence type="ECO:0000313" key="2">
    <source>
        <dbReference type="EMBL" id="KAA8647189.1"/>
    </source>
</evidence>
<dbReference type="OrthoDB" id="4368687at2759"/>
<proteinExistence type="predicted"/>
<organism evidence="2 3">
    <name type="scientific">Aspergillus tanneri</name>
    <dbReference type="NCBI Taxonomy" id="1220188"/>
    <lineage>
        <taxon>Eukaryota</taxon>
        <taxon>Fungi</taxon>
        <taxon>Dikarya</taxon>
        <taxon>Ascomycota</taxon>
        <taxon>Pezizomycotina</taxon>
        <taxon>Eurotiomycetes</taxon>
        <taxon>Eurotiomycetidae</taxon>
        <taxon>Eurotiales</taxon>
        <taxon>Aspergillaceae</taxon>
        <taxon>Aspergillus</taxon>
        <taxon>Aspergillus subgen. Circumdati</taxon>
    </lineage>
</organism>
<gene>
    <name evidence="2" type="ORF">ATNIH1004_005879</name>
</gene>
<protein>
    <submittedName>
        <fullName evidence="2">Uncharacterized protein</fullName>
    </submittedName>
</protein>
<dbReference type="EMBL" id="QUQM01000004">
    <property type="protein sequence ID" value="KAA8647189.1"/>
    <property type="molecule type" value="Genomic_DNA"/>
</dbReference>
<evidence type="ECO:0000313" key="3">
    <source>
        <dbReference type="Proteomes" id="UP000324241"/>
    </source>
</evidence>
<reference evidence="2 3" key="1">
    <citation type="submission" date="2019-08" db="EMBL/GenBank/DDBJ databases">
        <title>The genome sequence of a newly discovered highly antifungal drug resistant Aspergillus species, Aspergillus tanneri NIH 1004.</title>
        <authorList>
            <person name="Mounaud S."/>
            <person name="Singh I."/>
            <person name="Joardar V."/>
            <person name="Pakala S."/>
            <person name="Pakala S."/>
            <person name="Venepally P."/>
            <person name="Chung J.K."/>
            <person name="Losada L."/>
            <person name="Nierman W.C."/>
        </authorList>
    </citation>
    <scope>NUCLEOTIDE SEQUENCE [LARGE SCALE GENOMIC DNA]</scope>
    <source>
        <strain evidence="2 3">NIH1004</strain>
    </source>
</reference>
<accession>A0A5M9MRJ6</accession>
<dbReference type="Proteomes" id="UP000324241">
    <property type="component" value="Unassembled WGS sequence"/>
</dbReference>
<dbReference type="VEuPathDB" id="FungiDB:EYZ11_011542"/>
<dbReference type="RefSeq" id="XP_033426550.1">
    <property type="nucleotide sequence ID" value="XM_033570518.1"/>
</dbReference>
<evidence type="ECO:0000256" key="1">
    <source>
        <dbReference type="SAM" id="MobiDB-lite"/>
    </source>
</evidence>
<sequence>MGDSGDLARHGRSGTVDNQQRPPGWTRYFDNIIPYSVKQKRCYRCNDLATWRGPAKNQPDVDNAQDGMSAAIALREGPIVSDAPLTRVFAMTGKNLRVLQLNIMKSRAGMEALIND</sequence>
<feature type="region of interest" description="Disordered" evidence="1">
    <location>
        <begin position="1"/>
        <end position="23"/>
    </location>
</feature>